<reference evidence="2 3" key="1">
    <citation type="journal article" date="2016" name="Mol. Biol. Evol.">
        <title>Comparative Genomics of Early-Diverging Mushroom-Forming Fungi Provides Insights into the Origins of Lignocellulose Decay Capabilities.</title>
        <authorList>
            <person name="Nagy L.G."/>
            <person name="Riley R."/>
            <person name="Tritt A."/>
            <person name="Adam C."/>
            <person name="Daum C."/>
            <person name="Floudas D."/>
            <person name="Sun H."/>
            <person name="Yadav J.S."/>
            <person name="Pangilinan J."/>
            <person name="Larsson K.H."/>
            <person name="Matsuura K."/>
            <person name="Barry K."/>
            <person name="Labutti K."/>
            <person name="Kuo R."/>
            <person name="Ohm R.A."/>
            <person name="Bhattacharya S.S."/>
            <person name="Shirouzu T."/>
            <person name="Yoshinaga Y."/>
            <person name="Martin F.M."/>
            <person name="Grigoriev I.V."/>
            <person name="Hibbett D.S."/>
        </authorList>
    </citation>
    <scope>NUCLEOTIDE SEQUENCE [LARGE SCALE GENOMIC DNA]</scope>
    <source>
        <strain evidence="2 3">HHB12029</strain>
    </source>
</reference>
<dbReference type="EMBL" id="KV426187">
    <property type="protein sequence ID" value="KZV85475.1"/>
    <property type="molecule type" value="Genomic_DNA"/>
</dbReference>
<keyword evidence="3" id="KW-1185">Reference proteome</keyword>
<dbReference type="InParanoid" id="A0A165DVR3"/>
<name>A0A165DVR3_EXIGL</name>
<evidence type="ECO:0000313" key="3">
    <source>
        <dbReference type="Proteomes" id="UP000077266"/>
    </source>
</evidence>
<sequence>MSLDDADLYGDLYGADDPDYADPAQDSATTKAEATAAPTAAQTTPVKAEPSSTPASIPPKPQTQPIPTLKSESDPSAPQPIPSYSSPVPQQQFPAANLPMRQGTAPVNAGLPPQPLQAYGAQLMAQPAVGTDPSGAGGPVRPSQMKDEG</sequence>
<dbReference type="AlphaFoldDB" id="A0A165DVR3"/>
<proteinExistence type="predicted"/>
<accession>A0A165DVR3</accession>
<protein>
    <submittedName>
        <fullName evidence="2">Uncharacterized protein</fullName>
    </submittedName>
</protein>
<evidence type="ECO:0000313" key="2">
    <source>
        <dbReference type="EMBL" id="KZV85475.1"/>
    </source>
</evidence>
<feature type="compositionally biased region" description="Polar residues" evidence="1">
    <location>
        <begin position="82"/>
        <end position="94"/>
    </location>
</feature>
<feature type="compositionally biased region" description="Low complexity" evidence="1">
    <location>
        <begin position="21"/>
        <end position="48"/>
    </location>
</feature>
<organism evidence="2 3">
    <name type="scientific">Exidia glandulosa HHB12029</name>
    <dbReference type="NCBI Taxonomy" id="1314781"/>
    <lineage>
        <taxon>Eukaryota</taxon>
        <taxon>Fungi</taxon>
        <taxon>Dikarya</taxon>
        <taxon>Basidiomycota</taxon>
        <taxon>Agaricomycotina</taxon>
        <taxon>Agaricomycetes</taxon>
        <taxon>Auriculariales</taxon>
        <taxon>Exidiaceae</taxon>
        <taxon>Exidia</taxon>
    </lineage>
</organism>
<evidence type="ECO:0000256" key="1">
    <source>
        <dbReference type="SAM" id="MobiDB-lite"/>
    </source>
</evidence>
<feature type="compositionally biased region" description="Acidic residues" evidence="1">
    <location>
        <begin position="1"/>
        <end position="20"/>
    </location>
</feature>
<dbReference type="Proteomes" id="UP000077266">
    <property type="component" value="Unassembled WGS sequence"/>
</dbReference>
<feature type="region of interest" description="Disordered" evidence="1">
    <location>
        <begin position="1"/>
        <end position="149"/>
    </location>
</feature>
<gene>
    <name evidence="2" type="ORF">EXIGLDRAFT_775528</name>
</gene>